<dbReference type="Gene3D" id="1.10.357.40">
    <property type="entry name" value="YbiA-like"/>
    <property type="match status" value="1"/>
</dbReference>
<dbReference type="SUPFAM" id="SSF143990">
    <property type="entry name" value="YbiA-like"/>
    <property type="match status" value="1"/>
</dbReference>
<proteinExistence type="predicted"/>
<gene>
    <name evidence="1" type="ORF">Lfee_1595</name>
</gene>
<dbReference type="OrthoDB" id="5638979at2"/>
<comment type="caution">
    <text evidence="1">The sequence shown here is derived from an EMBL/GenBank/DDBJ whole genome shotgun (WGS) entry which is preliminary data.</text>
</comment>
<dbReference type="Proteomes" id="UP000054698">
    <property type="component" value="Unassembled WGS sequence"/>
</dbReference>
<name>A0A0W0TMA5_9GAMM</name>
<sequence length="499" mass="54729">MGGQLHLNNGHPQNRENTCVSGYTKGNENYALSNFEDNDRNGYDFHDPDIGRVHFRTSEHYLHFQKLTPAAKQEYRQTWENTDSPGDILDLNKKIPAEKLRYQFPSGQASPEWDRDKVAIQMQINATKYAQSSAFRSSIHKAIEIGKGFNDGQGAAVIIEDTSTARRVEKNWGTGPDGSGTNILGNTQTAFANMVASGQVNVADRTPSLQSIKSNPSAKTSYDNATHQFKSGFQQTLIQTRKQAAAQRGLSPDNLTVDTSQLGGGLVVPATINGHASQTPTNDDARLTQLNRKMHSAHPTIDPGVPLHASAMTFSPIPVSIENAGWNGLKDTLHQQKIPMVSSGKTIFDHHLASSTSDKTKVEATHLLTSYAIKSVMGNLNTESQMTIVDNIGKSTSTVKHDPQAIKIRFNSTEEAQAFAKKLSEQGIHSHTFPGQMKTPQGKDKNCIFLTQRDLEKITENSKLASKESVAHGYHAIVTDYKQKDLEASQDKQLGGRVP</sequence>
<organism evidence="1 2">
    <name type="scientific">Legionella feeleii</name>
    <dbReference type="NCBI Taxonomy" id="453"/>
    <lineage>
        <taxon>Bacteria</taxon>
        <taxon>Pseudomonadati</taxon>
        <taxon>Pseudomonadota</taxon>
        <taxon>Gammaproteobacteria</taxon>
        <taxon>Legionellales</taxon>
        <taxon>Legionellaceae</taxon>
        <taxon>Legionella</taxon>
    </lineage>
</organism>
<dbReference type="PATRIC" id="fig|453.4.peg.1753"/>
<dbReference type="InterPro" id="IPR037238">
    <property type="entry name" value="YbiA-like_sf"/>
</dbReference>
<accession>A0A0W0TMA5</accession>
<dbReference type="AlphaFoldDB" id="A0A0W0TMA5"/>
<protein>
    <submittedName>
        <fullName evidence="1">Uncharacterized protein</fullName>
    </submittedName>
</protein>
<dbReference type="EMBL" id="LNYB01000080">
    <property type="protein sequence ID" value="KTC96683.1"/>
    <property type="molecule type" value="Genomic_DNA"/>
</dbReference>
<reference evidence="1 2" key="1">
    <citation type="submission" date="2015-11" db="EMBL/GenBank/DDBJ databases">
        <title>Genomic analysis of 38 Legionella species identifies large and diverse effector repertoires.</title>
        <authorList>
            <person name="Burstein D."/>
            <person name="Amaro F."/>
            <person name="Zusman T."/>
            <person name="Lifshitz Z."/>
            <person name="Cohen O."/>
            <person name="Gilbert J.A."/>
            <person name="Pupko T."/>
            <person name="Shuman H.A."/>
            <person name="Segal G."/>
        </authorList>
    </citation>
    <scope>NUCLEOTIDE SEQUENCE [LARGE SCALE GENOMIC DNA]</scope>
    <source>
        <strain evidence="1 2">WO-44C</strain>
    </source>
</reference>
<dbReference type="STRING" id="453.Lfee_1595"/>
<evidence type="ECO:0000313" key="2">
    <source>
        <dbReference type="Proteomes" id="UP000054698"/>
    </source>
</evidence>
<dbReference type="RefSeq" id="WP_058445607.1">
    <property type="nucleotide sequence ID" value="NZ_CAAAHT010000003.1"/>
</dbReference>
<keyword evidence="2" id="KW-1185">Reference proteome</keyword>
<evidence type="ECO:0000313" key="1">
    <source>
        <dbReference type="EMBL" id="KTC96683.1"/>
    </source>
</evidence>